<dbReference type="AlphaFoldDB" id="A0A0G3XIL6"/>
<protein>
    <submittedName>
        <fullName evidence="1">Dehydrogenase</fullName>
    </submittedName>
</protein>
<dbReference type="PATRIC" id="fig|1348774.3.peg.2032"/>
<dbReference type="PANTHER" id="PTHR19328">
    <property type="entry name" value="HEDGEHOG-INTERACTING PROTEIN"/>
    <property type="match status" value="1"/>
</dbReference>
<proteinExistence type="predicted"/>
<name>A0A0G3XIL6_9SPHN</name>
<dbReference type="Gene3D" id="2.120.10.30">
    <property type="entry name" value="TolB, C-terminal domain"/>
    <property type="match status" value="1"/>
</dbReference>
<dbReference type="SUPFAM" id="SSF50952">
    <property type="entry name" value="Soluble quinoprotein glucose dehydrogenase"/>
    <property type="match status" value="1"/>
</dbReference>
<dbReference type="RefSeq" id="WP_047820856.1">
    <property type="nucleotide sequence ID" value="NZ_CP011770.1"/>
</dbReference>
<dbReference type="EMBL" id="CP011770">
    <property type="protein sequence ID" value="AKM10183.1"/>
    <property type="molecule type" value="Genomic_DNA"/>
</dbReference>
<evidence type="ECO:0000313" key="1">
    <source>
        <dbReference type="EMBL" id="AKM10183.1"/>
    </source>
</evidence>
<dbReference type="InterPro" id="IPR011042">
    <property type="entry name" value="6-blade_b-propeller_TolB-like"/>
</dbReference>
<sequence>MHITRLLLPAFIALASCGVPSSAGGSGQAVENADQTEAGDPGTQFAVQEMARFDEPWAMAFEPGTGTLFVTEKSGALKFLTADGQRGSVSGVPIVAYGGQGGFGDIAFAPDYAASRAIYLSWAEAGRGNLRGAAVGRGTLSCESDTACTIKDLRVIWRQMPKVSGQGHYSHRLAFAPDGQYLFVASGDRQKMDPAQDPQSTLGKIVRLNLDGTPAAGNPLADENVALPEVWTMGHRNILGLAFDGQGQLWGLEHGPQGGDELNRIKPGKNYGWPVVSNGDHYGGQPIPNHAERPEFAPPAISWNPVIAPGDMLIYSGAQFPGLQGHALIAGLKTQALIDVSLDSDGPVERARYDFGRGLRALAQGPDGSIWVAENGKNARILRLTPR</sequence>
<dbReference type="Pfam" id="PF07995">
    <property type="entry name" value="GSDH"/>
    <property type="match status" value="1"/>
</dbReference>
<dbReference type="Proteomes" id="UP000035287">
    <property type="component" value="Chromosome"/>
</dbReference>
<dbReference type="PROSITE" id="PS51257">
    <property type="entry name" value="PROKAR_LIPOPROTEIN"/>
    <property type="match status" value="1"/>
</dbReference>
<dbReference type="InterPro" id="IPR012938">
    <property type="entry name" value="Glc/Sorbosone_DH"/>
</dbReference>
<dbReference type="KEGG" id="cna:AB433_09690"/>
<accession>A0A0G3XIL6</accession>
<dbReference type="InterPro" id="IPR011041">
    <property type="entry name" value="Quinoprot_gluc/sorb_DH_b-prop"/>
</dbReference>
<organism evidence="1 2">
    <name type="scientific">Croceicoccus naphthovorans</name>
    <dbReference type="NCBI Taxonomy" id="1348774"/>
    <lineage>
        <taxon>Bacteria</taxon>
        <taxon>Pseudomonadati</taxon>
        <taxon>Pseudomonadota</taxon>
        <taxon>Alphaproteobacteria</taxon>
        <taxon>Sphingomonadales</taxon>
        <taxon>Erythrobacteraceae</taxon>
        <taxon>Croceicoccus</taxon>
    </lineage>
</organism>
<reference evidence="1 2" key="1">
    <citation type="submission" date="2015-06" db="EMBL/GenBank/DDBJ databases">
        <authorList>
            <person name="Zeng Y."/>
            <person name="Huang Y."/>
        </authorList>
    </citation>
    <scope>NUCLEOTIDE SEQUENCE [LARGE SCALE GENOMIC DNA]</scope>
    <source>
        <strain evidence="1 2">PQ-2</strain>
    </source>
</reference>
<dbReference type="STRING" id="1348774.AB433_09690"/>
<dbReference type="PANTHER" id="PTHR19328:SF75">
    <property type="entry name" value="ALDOSE SUGAR DEHYDROGENASE YLII"/>
    <property type="match status" value="1"/>
</dbReference>
<evidence type="ECO:0000313" key="2">
    <source>
        <dbReference type="Proteomes" id="UP000035287"/>
    </source>
</evidence>
<gene>
    <name evidence="1" type="ORF">AB433_09690</name>
</gene>
<keyword evidence="2" id="KW-1185">Reference proteome</keyword>